<evidence type="ECO:0000256" key="2">
    <source>
        <dbReference type="ARBA" id="ARBA00022475"/>
    </source>
</evidence>
<feature type="region of interest" description="Disordered" evidence="12">
    <location>
        <begin position="253"/>
        <end position="272"/>
    </location>
</feature>
<dbReference type="InterPro" id="IPR011990">
    <property type="entry name" value="TPR-like_helical_dom_sf"/>
</dbReference>
<dbReference type="SUPFAM" id="SSF56112">
    <property type="entry name" value="Protein kinase-like (PK-like)"/>
    <property type="match status" value="1"/>
</dbReference>
<keyword evidence="3" id="KW-0723">Serine/threonine-protein kinase</keyword>
<dbReference type="InterPro" id="IPR017441">
    <property type="entry name" value="Protein_kinase_ATP_BS"/>
</dbReference>
<dbReference type="SMART" id="SM00220">
    <property type="entry name" value="S_TKc"/>
    <property type="match status" value="1"/>
</dbReference>
<gene>
    <name evidence="14" type="ORF">CSSPTR1EN2_LOCUS22465</name>
</gene>
<name>A0ABP0V100_9BRYO</name>
<keyword evidence="10" id="KW-0449">Lipoprotein</keyword>
<dbReference type="Gene3D" id="3.30.200.20">
    <property type="entry name" value="Phosphorylase Kinase, domain 1"/>
    <property type="match status" value="1"/>
</dbReference>
<evidence type="ECO:0000256" key="7">
    <source>
        <dbReference type="ARBA" id="ARBA00022777"/>
    </source>
</evidence>
<feature type="binding site" evidence="11">
    <location>
        <position position="216"/>
    </location>
    <ligand>
        <name>ATP</name>
        <dbReference type="ChEBI" id="CHEBI:30616"/>
    </ligand>
</feature>
<keyword evidence="15" id="KW-1185">Reference proteome</keyword>
<dbReference type="InterPro" id="IPR008271">
    <property type="entry name" value="Ser/Thr_kinase_AS"/>
</dbReference>
<keyword evidence="8 11" id="KW-0067">ATP-binding</keyword>
<evidence type="ECO:0000256" key="10">
    <source>
        <dbReference type="ARBA" id="ARBA00023288"/>
    </source>
</evidence>
<feature type="compositionally biased region" description="Basic and acidic residues" evidence="12">
    <location>
        <begin position="253"/>
        <end position="269"/>
    </location>
</feature>
<dbReference type="InterPro" id="IPR058209">
    <property type="entry name" value="TPR_BSK1_C"/>
</dbReference>
<evidence type="ECO:0000313" key="14">
    <source>
        <dbReference type="EMBL" id="CAK9234934.1"/>
    </source>
</evidence>
<dbReference type="InterPro" id="IPR011009">
    <property type="entry name" value="Kinase-like_dom_sf"/>
</dbReference>
<keyword evidence="2" id="KW-1003">Cell membrane</keyword>
<comment type="subcellular location">
    <subcellularLocation>
        <location evidence="1">Cell membrane</location>
        <topology evidence="1">Lipid-anchor</topology>
    </subcellularLocation>
</comment>
<dbReference type="InterPro" id="IPR000719">
    <property type="entry name" value="Prot_kinase_dom"/>
</dbReference>
<sequence length="693" mass="78322">MEHFRDRVKEVENIVKAVGYGATASKINRHQCKRLSRAYAEISVVFKELVMLDDANHVLLLPLLDEFIRVLERGKVLVLQYGSAQWYELAVTRGNNEEAFNEIHLSLDINIKALQKQVSQSSKEVQFPGWTYDTWQAATFRRDAEEDFNEMLEMLQDLGKNLPMAIDKLKGTRSGDELPLNLRIESQKITLERQIGEGAYGLVHEASWLGCKIAVKIIETSEISVLQQEVNNLAGLRHPNIVQLLGFSVAKPKEEENNKGKGKGKDQGKNKGRKSMILMELMDEDLHHLIEERGFPPFRQVVAIDIISQIAAGMAYLHDKGIVHGDLKASNVLIKHHGGQIDAKITDFGVSQKIQLDMRGDASSSDANSTSSMYSLNSLSKVVGTTGWMAPEVFDMQTEDEEMSAVEPKYNGKAPKYNGKADVYSFAITCSEVLTGKPPFGKHVERRSISKLVRRGVRPELPVDINTKLSSLIQYCWETDPRQRPTFEDICAELQEIKQVPSYTMIGTSQGDPVPALTFSPLGKAFSQNDLTAVHEILVKRGYKDDELSFQVWSKKIQDMHNSRRQGDRAFCEKDYEQAIDCYSQFVDVGAFVSPTVFARRSLAYLLNDQAQAALRDAKQAQYFHREWPTACYMQAAALSKLGMEEDAKNMLKEGAALDSRRLNSWTTQDYSLASLFRKLFSTFMWRVMRLPR</sequence>
<evidence type="ECO:0000256" key="6">
    <source>
        <dbReference type="ARBA" id="ARBA00022741"/>
    </source>
</evidence>
<keyword evidence="7" id="KW-0418">Kinase</keyword>
<dbReference type="InterPro" id="IPR045845">
    <property type="entry name" value="BSK"/>
</dbReference>
<keyword evidence="6 11" id="KW-0547">Nucleotide-binding</keyword>
<dbReference type="PANTHER" id="PTHR45863">
    <property type="entry name" value="SERINE/THREONINE-PROTEIN KINASE BSK5"/>
    <property type="match status" value="1"/>
</dbReference>
<reference evidence="14" key="1">
    <citation type="submission" date="2024-02" db="EMBL/GenBank/DDBJ databases">
        <authorList>
            <consortium name="ELIXIR-Norway"/>
            <consortium name="Elixir Norway"/>
        </authorList>
    </citation>
    <scope>NUCLEOTIDE SEQUENCE</scope>
</reference>
<accession>A0ABP0V100</accession>
<dbReference type="PROSITE" id="PS00108">
    <property type="entry name" value="PROTEIN_KINASE_ST"/>
    <property type="match status" value="1"/>
</dbReference>
<evidence type="ECO:0000256" key="12">
    <source>
        <dbReference type="SAM" id="MobiDB-lite"/>
    </source>
</evidence>
<dbReference type="EMBL" id="OZ019900">
    <property type="protein sequence ID" value="CAK9234934.1"/>
    <property type="molecule type" value="Genomic_DNA"/>
</dbReference>
<dbReference type="Pfam" id="PF25575">
    <property type="entry name" value="TPR_BSK1_C"/>
    <property type="match status" value="1"/>
</dbReference>
<dbReference type="Pfam" id="PF00069">
    <property type="entry name" value="Pkinase"/>
    <property type="match status" value="1"/>
</dbReference>
<evidence type="ECO:0000256" key="8">
    <source>
        <dbReference type="ARBA" id="ARBA00022840"/>
    </source>
</evidence>
<protein>
    <recommendedName>
        <fullName evidence="13">Protein kinase domain-containing protein</fullName>
    </recommendedName>
</protein>
<keyword evidence="5" id="KW-0519">Myristate</keyword>
<dbReference type="Gene3D" id="1.10.510.10">
    <property type="entry name" value="Transferase(Phosphotransferase) domain 1"/>
    <property type="match status" value="1"/>
</dbReference>
<evidence type="ECO:0000256" key="3">
    <source>
        <dbReference type="ARBA" id="ARBA00022527"/>
    </source>
</evidence>
<evidence type="ECO:0000256" key="1">
    <source>
        <dbReference type="ARBA" id="ARBA00004193"/>
    </source>
</evidence>
<proteinExistence type="predicted"/>
<evidence type="ECO:0000256" key="11">
    <source>
        <dbReference type="PROSITE-ProRule" id="PRU10141"/>
    </source>
</evidence>
<evidence type="ECO:0000256" key="5">
    <source>
        <dbReference type="ARBA" id="ARBA00022707"/>
    </source>
</evidence>
<dbReference type="Proteomes" id="UP001497512">
    <property type="component" value="Chromosome 8"/>
</dbReference>
<dbReference type="SUPFAM" id="SSF48452">
    <property type="entry name" value="TPR-like"/>
    <property type="match status" value="1"/>
</dbReference>
<evidence type="ECO:0000256" key="9">
    <source>
        <dbReference type="ARBA" id="ARBA00023136"/>
    </source>
</evidence>
<keyword evidence="9" id="KW-0472">Membrane</keyword>
<organism evidence="14 15">
    <name type="scientific">Sphagnum troendelagicum</name>
    <dbReference type="NCBI Taxonomy" id="128251"/>
    <lineage>
        <taxon>Eukaryota</taxon>
        <taxon>Viridiplantae</taxon>
        <taxon>Streptophyta</taxon>
        <taxon>Embryophyta</taxon>
        <taxon>Bryophyta</taxon>
        <taxon>Sphagnophytina</taxon>
        <taxon>Sphagnopsida</taxon>
        <taxon>Sphagnales</taxon>
        <taxon>Sphagnaceae</taxon>
        <taxon>Sphagnum</taxon>
    </lineage>
</organism>
<evidence type="ECO:0000256" key="4">
    <source>
        <dbReference type="ARBA" id="ARBA00022679"/>
    </source>
</evidence>
<dbReference type="PROSITE" id="PS50011">
    <property type="entry name" value="PROTEIN_KINASE_DOM"/>
    <property type="match status" value="1"/>
</dbReference>
<dbReference type="Gene3D" id="1.25.40.10">
    <property type="entry name" value="Tetratricopeptide repeat domain"/>
    <property type="match status" value="1"/>
</dbReference>
<dbReference type="InterPro" id="IPR036537">
    <property type="entry name" value="Adaptor_Cbl_N_dom_sf"/>
</dbReference>
<dbReference type="PROSITE" id="PS00107">
    <property type="entry name" value="PROTEIN_KINASE_ATP"/>
    <property type="match status" value="1"/>
</dbReference>
<dbReference type="Gene3D" id="1.20.930.20">
    <property type="entry name" value="Adaptor protein Cbl, N-terminal domain"/>
    <property type="match status" value="1"/>
</dbReference>
<keyword evidence="4" id="KW-0808">Transferase</keyword>
<dbReference type="PANTHER" id="PTHR45863:SF7">
    <property type="entry name" value="SERINE_THREONINE-PROTEIN KINASE BSK5"/>
    <property type="match status" value="1"/>
</dbReference>
<feature type="domain" description="Protein kinase" evidence="13">
    <location>
        <begin position="189"/>
        <end position="506"/>
    </location>
</feature>
<evidence type="ECO:0000313" key="15">
    <source>
        <dbReference type="Proteomes" id="UP001497512"/>
    </source>
</evidence>
<evidence type="ECO:0000259" key="13">
    <source>
        <dbReference type="PROSITE" id="PS50011"/>
    </source>
</evidence>